<proteinExistence type="predicted"/>
<sequence length="158" mass="17541">MGLDTLSEFRHEVVRNWTKNSTHLRKENSGTNQQAAGSGQQVVEIAKLPPEEIKGGKWPLTTVDCAIGASSVWQAQVSVEQLSFHAPFFTFDGHGMGAGPGLRDKISFNCIAPKQKHGHGIGCCHFQSDMTWAQLNYCNRKEKPDDMIPMRFHYAVLA</sequence>
<dbReference type="Proteomes" id="UP001472677">
    <property type="component" value="Unassembled WGS sequence"/>
</dbReference>
<evidence type="ECO:0000313" key="1">
    <source>
        <dbReference type="EMBL" id="KAK8479506.1"/>
    </source>
</evidence>
<accession>A0ABR1ZGJ5</accession>
<name>A0ABR1ZGJ5_9ROSI</name>
<organism evidence="1 2">
    <name type="scientific">Hibiscus sabdariffa</name>
    <name type="common">roselle</name>
    <dbReference type="NCBI Taxonomy" id="183260"/>
    <lineage>
        <taxon>Eukaryota</taxon>
        <taxon>Viridiplantae</taxon>
        <taxon>Streptophyta</taxon>
        <taxon>Embryophyta</taxon>
        <taxon>Tracheophyta</taxon>
        <taxon>Spermatophyta</taxon>
        <taxon>Magnoliopsida</taxon>
        <taxon>eudicotyledons</taxon>
        <taxon>Gunneridae</taxon>
        <taxon>Pentapetalae</taxon>
        <taxon>rosids</taxon>
        <taxon>malvids</taxon>
        <taxon>Malvales</taxon>
        <taxon>Malvaceae</taxon>
        <taxon>Malvoideae</taxon>
        <taxon>Hibiscus</taxon>
    </lineage>
</organism>
<gene>
    <name evidence="1" type="ORF">V6N12_016069</name>
</gene>
<comment type="caution">
    <text evidence="1">The sequence shown here is derived from an EMBL/GenBank/DDBJ whole genome shotgun (WGS) entry which is preliminary data.</text>
</comment>
<reference evidence="1 2" key="1">
    <citation type="journal article" date="2024" name="G3 (Bethesda)">
        <title>Genome assembly of Hibiscus sabdariffa L. provides insights into metabolisms of medicinal natural products.</title>
        <authorList>
            <person name="Kim T."/>
        </authorList>
    </citation>
    <scope>NUCLEOTIDE SEQUENCE [LARGE SCALE GENOMIC DNA]</scope>
    <source>
        <strain evidence="1">TK-2024</strain>
        <tissue evidence="1">Old leaves</tissue>
    </source>
</reference>
<dbReference type="EMBL" id="JBBPBM010002263">
    <property type="protein sequence ID" value="KAK8479506.1"/>
    <property type="molecule type" value="Genomic_DNA"/>
</dbReference>
<keyword evidence="2" id="KW-1185">Reference proteome</keyword>
<evidence type="ECO:0000313" key="2">
    <source>
        <dbReference type="Proteomes" id="UP001472677"/>
    </source>
</evidence>
<protein>
    <submittedName>
        <fullName evidence="1">Uncharacterized protein</fullName>
    </submittedName>
</protein>